<feature type="transmembrane region" description="Helical" evidence="5">
    <location>
        <begin position="43"/>
        <end position="68"/>
    </location>
</feature>
<comment type="similarity">
    <text evidence="5">Belongs to the 4-toluene sulfonate uptake permease (TSUP) (TC 2.A.102) family.</text>
</comment>
<dbReference type="PANTHER" id="PTHR43483:SF3">
    <property type="entry name" value="MEMBRANE TRANSPORTER PROTEIN HI_0806-RELATED"/>
    <property type="match status" value="1"/>
</dbReference>
<evidence type="ECO:0000256" key="1">
    <source>
        <dbReference type="ARBA" id="ARBA00004141"/>
    </source>
</evidence>
<sequence length="282" mass="29906">MAASRLTCCPNINQLERRDDPSYIPGSVAQSLWRRALTAVENYVYVLVVALIAGAFSGVVGTGSSLMLLPVLVQSYGPKAAMPIMAMAAIMGNLSRVMVWYKQIDWRATFAYGLPGIPAAALGAHTLLALPAWVIDATLGFFFWCMIPIRHKLRQLQYQMSLFQLGVCGVVIGFLTGLVLSTGPLSIPAFTAYGLSGGAFLGTDGATSVLLYISKVSTFFAQDALSMQTALQGVLVGAGIMLGTVASKPLVLRLSSNAFALMVDVLLFVSGAALLYSAWSHG</sequence>
<evidence type="ECO:0000256" key="4">
    <source>
        <dbReference type="ARBA" id="ARBA00023136"/>
    </source>
</evidence>
<dbReference type="OrthoDB" id="119832at2"/>
<dbReference type="AlphaFoldDB" id="A0A261V1J8"/>
<keyword evidence="2 5" id="KW-0812">Transmembrane</keyword>
<keyword evidence="7" id="KW-1185">Reference proteome</keyword>
<dbReference type="PANTHER" id="PTHR43483">
    <property type="entry name" value="MEMBRANE TRANSPORTER PROTEIN HI_0806-RELATED"/>
    <property type="match status" value="1"/>
</dbReference>
<feature type="transmembrane region" description="Helical" evidence="5">
    <location>
        <begin position="258"/>
        <end position="279"/>
    </location>
</feature>
<dbReference type="EMBL" id="NEVQ01000001">
    <property type="protein sequence ID" value="OZI67805.1"/>
    <property type="molecule type" value="Genomic_DNA"/>
</dbReference>
<comment type="caution">
    <text evidence="6">The sequence shown here is derived from an EMBL/GenBank/DDBJ whole genome shotgun (WGS) entry which is preliminary data.</text>
</comment>
<evidence type="ECO:0000313" key="7">
    <source>
        <dbReference type="Proteomes" id="UP000216885"/>
    </source>
</evidence>
<evidence type="ECO:0000256" key="5">
    <source>
        <dbReference type="RuleBase" id="RU363041"/>
    </source>
</evidence>
<dbReference type="Pfam" id="PF01925">
    <property type="entry name" value="TauE"/>
    <property type="match status" value="1"/>
</dbReference>
<dbReference type="Proteomes" id="UP000216885">
    <property type="component" value="Unassembled WGS sequence"/>
</dbReference>
<comment type="subcellular location">
    <subcellularLocation>
        <location evidence="5">Cell membrane</location>
        <topology evidence="5">Multi-pass membrane protein</topology>
    </subcellularLocation>
    <subcellularLocation>
        <location evidence="1">Membrane</location>
        <topology evidence="1">Multi-pass membrane protein</topology>
    </subcellularLocation>
</comment>
<feature type="transmembrane region" description="Helical" evidence="5">
    <location>
        <begin position="225"/>
        <end position="246"/>
    </location>
</feature>
<evidence type="ECO:0000256" key="2">
    <source>
        <dbReference type="ARBA" id="ARBA00022692"/>
    </source>
</evidence>
<protein>
    <recommendedName>
        <fullName evidence="5">Probable membrane transporter protein</fullName>
    </recommendedName>
</protein>
<keyword evidence="5" id="KW-1003">Cell membrane</keyword>
<name>A0A261V1J8_9BORD</name>
<feature type="transmembrane region" description="Helical" evidence="5">
    <location>
        <begin position="80"/>
        <end position="99"/>
    </location>
</feature>
<reference evidence="6 7" key="1">
    <citation type="submission" date="2017-05" db="EMBL/GenBank/DDBJ databases">
        <title>Complete and WGS of Bordetella genogroups.</title>
        <authorList>
            <person name="Spilker T."/>
            <person name="LiPuma J."/>
        </authorList>
    </citation>
    <scope>NUCLEOTIDE SEQUENCE [LARGE SCALE GENOMIC DNA]</scope>
    <source>
        <strain evidence="6 7">AU9919</strain>
    </source>
</reference>
<keyword evidence="3 5" id="KW-1133">Transmembrane helix</keyword>
<keyword evidence="4 5" id="KW-0472">Membrane</keyword>
<accession>A0A261V1J8</accession>
<evidence type="ECO:0000256" key="3">
    <source>
        <dbReference type="ARBA" id="ARBA00022989"/>
    </source>
</evidence>
<proteinExistence type="inferred from homology"/>
<dbReference type="InterPro" id="IPR002781">
    <property type="entry name" value="TM_pro_TauE-like"/>
</dbReference>
<feature type="transmembrane region" description="Helical" evidence="5">
    <location>
        <begin position="192"/>
        <end position="213"/>
    </location>
</feature>
<evidence type="ECO:0000313" key="6">
    <source>
        <dbReference type="EMBL" id="OZI67805.1"/>
    </source>
</evidence>
<gene>
    <name evidence="6" type="ORF">CAL20_01840</name>
</gene>
<feature type="transmembrane region" description="Helical" evidence="5">
    <location>
        <begin position="106"/>
        <end position="124"/>
    </location>
</feature>
<dbReference type="GO" id="GO:0005886">
    <property type="term" value="C:plasma membrane"/>
    <property type="evidence" value="ECO:0007669"/>
    <property type="project" value="UniProtKB-SubCell"/>
</dbReference>
<feature type="transmembrane region" description="Helical" evidence="5">
    <location>
        <begin position="161"/>
        <end position="180"/>
    </location>
</feature>
<organism evidence="6 7">
    <name type="scientific">Bordetella genomosp. 4</name>
    <dbReference type="NCBI Taxonomy" id="463044"/>
    <lineage>
        <taxon>Bacteria</taxon>
        <taxon>Pseudomonadati</taxon>
        <taxon>Pseudomonadota</taxon>
        <taxon>Betaproteobacteria</taxon>
        <taxon>Burkholderiales</taxon>
        <taxon>Alcaligenaceae</taxon>
        <taxon>Bordetella</taxon>
    </lineage>
</organism>